<dbReference type="EMBL" id="QXHD01000004">
    <property type="protein sequence ID" value="NEZ59042.1"/>
    <property type="molecule type" value="Genomic_DNA"/>
</dbReference>
<gene>
    <name evidence="1" type="ORF">DXZ20_26045</name>
</gene>
<evidence type="ECO:0000313" key="2">
    <source>
        <dbReference type="Proteomes" id="UP000481033"/>
    </source>
</evidence>
<sequence length="60" mass="6603">MPIIKLSQPATAQLQLQLPWLEANCLVAEYCHLTVAHGHCAEPSLLPTESSRIGGQQDHR</sequence>
<comment type="caution">
    <text evidence="1">The sequence shown here is derived from an EMBL/GenBank/DDBJ whole genome shotgun (WGS) entry which is preliminary data.</text>
</comment>
<organism evidence="1 2">
    <name type="scientific">Adonisia turfae CCMR0081</name>
    <dbReference type="NCBI Taxonomy" id="2292702"/>
    <lineage>
        <taxon>Bacteria</taxon>
        <taxon>Bacillati</taxon>
        <taxon>Cyanobacteriota</taxon>
        <taxon>Adonisia</taxon>
        <taxon>Adonisia turfae</taxon>
    </lineage>
</organism>
<keyword evidence="2" id="KW-1185">Reference proteome</keyword>
<accession>A0A6M0RTG2</accession>
<dbReference type="Proteomes" id="UP000481033">
    <property type="component" value="Unassembled WGS sequence"/>
</dbReference>
<name>A0A6M0RTG2_9CYAN</name>
<protein>
    <submittedName>
        <fullName evidence="1">Uncharacterized protein</fullName>
    </submittedName>
</protein>
<proteinExistence type="predicted"/>
<dbReference type="AlphaFoldDB" id="A0A6M0RTG2"/>
<evidence type="ECO:0000313" key="1">
    <source>
        <dbReference type="EMBL" id="NEZ59042.1"/>
    </source>
</evidence>
<reference evidence="1 2" key="1">
    <citation type="journal article" date="2020" name="Microb. Ecol.">
        <title>Ecogenomics of the Marine Benthic Filamentous Cyanobacterium Adonisia.</title>
        <authorList>
            <person name="Walter J.M."/>
            <person name="Coutinho F.H."/>
            <person name="Leomil L."/>
            <person name="Hargreaves P.I."/>
            <person name="Campeao M.E."/>
            <person name="Vieira V.V."/>
            <person name="Silva B.S."/>
            <person name="Fistarol G.O."/>
            <person name="Salomon P.S."/>
            <person name="Sawabe T."/>
            <person name="Mino S."/>
            <person name="Hosokawa M."/>
            <person name="Miyashita H."/>
            <person name="Maruyama F."/>
            <person name="van Verk M.C."/>
            <person name="Dutilh B.E."/>
            <person name="Thompson C.C."/>
            <person name="Thompson F.L."/>
        </authorList>
    </citation>
    <scope>NUCLEOTIDE SEQUENCE [LARGE SCALE GENOMIC DNA]</scope>
    <source>
        <strain evidence="1 2">CCMR0081</strain>
    </source>
</reference>